<dbReference type="AlphaFoldDB" id="A0A9X1HVQ6"/>
<feature type="signal peptide" evidence="1">
    <location>
        <begin position="1"/>
        <end position="24"/>
    </location>
</feature>
<evidence type="ECO:0000256" key="1">
    <source>
        <dbReference type="SAM" id="SignalP"/>
    </source>
</evidence>
<evidence type="ECO:0000313" key="3">
    <source>
        <dbReference type="Proteomes" id="UP001139409"/>
    </source>
</evidence>
<reference evidence="2" key="1">
    <citation type="submission" date="2021-09" db="EMBL/GenBank/DDBJ databases">
        <title>Fulvivirga sp. isolated from coastal sediment.</title>
        <authorList>
            <person name="Yu H."/>
        </authorList>
    </citation>
    <scope>NUCLEOTIDE SEQUENCE</scope>
    <source>
        <strain evidence="2">1062</strain>
    </source>
</reference>
<keyword evidence="1" id="KW-0732">Signal</keyword>
<feature type="chain" id="PRO_5040957316" evidence="1">
    <location>
        <begin position="25"/>
        <end position="400"/>
    </location>
</feature>
<organism evidence="2 3">
    <name type="scientific">Fulvivirga sedimenti</name>
    <dbReference type="NCBI Taxonomy" id="2879465"/>
    <lineage>
        <taxon>Bacteria</taxon>
        <taxon>Pseudomonadati</taxon>
        <taxon>Bacteroidota</taxon>
        <taxon>Cytophagia</taxon>
        <taxon>Cytophagales</taxon>
        <taxon>Fulvivirgaceae</taxon>
        <taxon>Fulvivirga</taxon>
    </lineage>
</organism>
<dbReference type="EMBL" id="JAIXNE010000010">
    <property type="protein sequence ID" value="MCA6079149.1"/>
    <property type="molecule type" value="Genomic_DNA"/>
</dbReference>
<dbReference type="PROSITE" id="PS51257">
    <property type="entry name" value="PROKAR_LIPOPROTEIN"/>
    <property type="match status" value="1"/>
</dbReference>
<comment type="caution">
    <text evidence="2">The sequence shown here is derived from an EMBL/GenBank/DDBJ whole genome shotgun (WGS) entry which is preliminary data.</text>
</comment>
<proteinExistence type="predicted"/>
<dbReference type="RefSeq" id="WP_225700010.1">
    <property type="nucleotide sequence ID" value="NZ_JAIXNE010000010.1"/>
</dbReference>
<sequence length="400" mass="43149">MNRLYNIKLIWVLLFAVFTSCDLADNTADPTLSFTRVYDDNRFEASYQPIDIIQTTDNGFLILASRQTENSDFPAAYVMKIDEKGNFVKENDFLNALSNPLDNFILVGGNVYFVAMDGINLNTLLVPVNEDGSSGDPIALGGLTYPLHAAADGNNILVQSYNHEDKRTVLSVVSTSGAISRQATFDIGPGSETEAPLIAHFTRTGKKLPFRVGKTSTGLYYFNGFFNYTFSLVFTDLSDGAPLGVTQGQHEDGGISAVLPLDQGYFALSSFNFGTNYLMPKTQLQVNGITSTVDLVGNPFPELVPDAPVQLKSLSLDGANVITFGSHTRNGQIVLHAFESSTGSLIGSEYLGYGDQNELAGFISTSDGGMAVVGTTYVAGRFGRVTLYKLSAGQVSDFIN</sequence>
<name>A0A9X1HVQ6_9BACT</name>
<keyword evidence="3" id="KW-1185">Reference proteome</keyword>
<gene>
    <name evidence="2" type="ORF">LDX50_30030</name>
</gene>
<accession>A0A9X1HVQ6</accession>
<evidence type="ECO:0000313" key="2">
    <source>
        <dbReference type="EMBL" id="MCA6079149.1"/>
    </source>
</evidence>
<dbReference type="Proteomes" id="UP001139409">
    <property type="component" value="Unassembled WGS sequence"/>
</dbReference>
<protein>
    <submittedName>
        <fullName evidence="2">Uncharacterized protein</fullName>
    </submittedName>
</protein>